<gene>
    <name evidence="3" type="ORF">ETSY2_29365</name>
</gene>
<evidence type="ECO:0000259" key="2">
    <source>
        <dbReference type="Pfam" id="PF05685"/>
    </source>
</evidence>
<proteinExistence type="predicted"/>
<dbReference type="AlphaFoldDB" id="W4M2F6"/>
<dbReference type="Pfam" id="PF05685">
    <property type="entry name" value="Uma2"/>
    <property type="match status" value="1"/>
</dbReference>
<feature type="domain" description="Putative restriction endonuclease" evidence="2">
    <location>
        <begin position="63"/>
        <end position="201"/>
    </location>
</feature>
<keyword evidence="4" id="KW-1185">Reference proteome</keyword>
<dbReference type="HOGENOM" id="CLU_075279_2_1_7"/>
<feature type="region of interest" description="Disordered" evidence="1">
    <location>
        <begin position="231"/>
        <end position="266"/>
    </location>
</feature>
<evidence type="ECO:0000313" key="4">
    <source>
        <dbReference type="Proteomes" id="UP000019140"/>
    </source>
</evidence>
<dbReference type="PANTHER" id="PTHR33352:SF3">
    <property type="entry name" value="SLR1612 PROTEIN"/>
    <property type="match status" value="1"/>
</dbReference>
<dbReference type="Proteomes" id="UP000019140">
    <property type="component" value="Unassembled WGS sequence"/>
</dbReference>
<reference evidence="3 4" key="1">
    <citation type="journal article" date="2014" name="Nature">
        <title>An environmental bacterial taxon with a large and distinct metabolic repertoire.</title>
        <authorList>
            <person name="Wilson M.C."/>
            <person name="Mori T."/>
            <person name="Ruckert C."/>
            <person name="Uria A.R."/>
            <person name="Helf M.J."/>
            <person name="Takada K."/>
            <person name="Gernert C."/>
            <person name="Steffens U.A."/>
            <person name="Heycke N."/>
            <person name="Schmitt S."/>
            <person name="Rinke C."/>
            <person name="Helfrich E.J."/>
            <person name="Brachmann A.O."/>
            <person name="Gurgui C."/>
            <person name="Wakimoto T."/>
            <person name="Kracht M."/>
            <person name="Crusemann M."/>
            <person name="Hentschel U."/>
            <person name="Abe I."/>
            <person name="Matsunaga S."/>
            <person name="Kalinowski J."/>
            <person name="Takeyama H."/>
            <person name="Piel J."/>
        </authorList>
    </citation>
    <scope>NUCLEOTIDE SEQUENCE [LARGE SCALE GENOMIC DNA]</scope>
    <source>
        <strain evidence="4">TSY2</strain>
    </source>
</reference>
<evidence type="ECO:0000313" key="3">
    <source>
        <dbReference type="EMBL" id="ETX04338.1"/>
    </source>
</evidence>
<name>W4M2F6_9BACT</name>
<dbReference type="InterPro" id="IPR008538">
    <property type="entry name" value="Uma2"/>
</dbReference>
<dbReference type="PANTHER" id="PTHR33352">
    <property type="entry name" value="SLR1095 PROTEIN"/>
    <property type="match status" value="1"/>
</dbReference>
<dbReference type="PATRIC" id="fig|1429439.4.peg.4982"/>
<sequence length="282" mass="33821">MVTGQPAKPIPPPQTDPPRSPRETLPTMYDLPSEDPKEPGLPDEFHYLQPQLLRETFQPPRYDSDHYFVAMDLNVYYDLYHPTWYKRPDWFAVLGASRWYDDRDLRLSYVTWQEQVAPFLVVELLSPGTEREDLGKTERDSDEPPTKWKVYEQILRIPYYIVFSRYTDQVQFLVLRDNQYEEVHPADQRLWLPDAGLGLGLWSGMYQGFERRWLRFYDDQGVWLPTQQEQTEWRRQETERERQRAEQERQRAEQAEQRAEQERQRAERLAAQLKALGIDPEP</sequence>
<feature type="compositionally biased region" description="Pro residues" evidence="1">
    <location>
        <begin position="8"/>
        <end position="18"/>
    </location>
</feature>
<dbReference type="Gene3D" id="3.90.1570.10">
    <property type="entry name" value="tt1808, chain A"/>
    <property type="match status" value="1"/>
</dbReference>
<feature type="region of interest" description="Disordered" evidence="1">
    <location>
        <begin position="1"/>
        <end position="40"/>
    </location>
</feature>
<organism evidence="3 4">
    <name type="scientific">Candidatus Entotheonella gemina</name>
    <dbReference type="NCBI Taxonomy" id="1429439"/>
    <lineage>
        <taxon>Bacteria</taxon>
        <taxon>Pseudomonadati</taxon>
        <taxon>Nitrospinota/Tectimicrobiota group</taxon>
        <taxon>Candidatus Tectimicrobiota</taxon>
        <taxon>Candidatus Entotheonellia</taxon>
        <taxon>Candidatus Entotheonellales</taxon>
        <taxon>Candidatus Entotheonellaceae</taxon>
        <taxon>Candidatus Entotheonella</taxon>
    </lineage>
</organism>
<dbReference type="CDD" id="cd06260">
    <property type="entry name" value="DUF820-like"/>
    <property type="match status" value="1"/>
</dbReference>
<comment type="caution">
    <text evidence="3">The sequence shown here is derived from an EMBL/GenBank/DDBJ whole genome shotgun (WGS) entry which is preliminary data.</text>
</comment>
<evidence type="ECO:0000256" key="1">
    <source>
        <dbReference type="SAM" id="MobiDB-lite"/>
    </source>
</evidence>
<protein>
    <recommendedName>
        <fullName evidence="2">Putative restriction endonuclease domain-containing protein</fullName>
    </recommendedName>
</protein>
<dbReference type="InterPro" id="IPR012296">
    <property type="entry name" value="Nuclease_put_TT1808"/>
</dbReference>
<dbReference type="EMBL" id="AZHX01001244">
    <property type="protein sequence ID" value="ETX04338.1"/>
    <property type="molecule type" value="Genomic_DNA"/>
</dbReference>
<accession>W4M2F6</accession>